<dbReference type="EMBL" id="JAJSOF020000013">
    <property type="protein sequence ID" value="KAJ4442631.1"/>
    <property type="molecule type" value="Genomic_DNA"/>
</dbReference>
<keyword evidence="2" id="KW-1185">Reference proteome</keyword>
<accession>A0ABQ8T7Z0</accession>
<gene>
    <name evidence="1" type="ORF">ANN_04220</name>
</gene>
<protein>
    <submittedName>
        <fullName evidence="1">Uncharacterized protein</fullName>
    </submittedName>
</protein>
<proteinExistence type="predicted"/>
<reference evidence="1 2" key="1">
    <citation type="journal article" date="2022" name="Allergy">
        <title>Genome assembly and annotation of Periplaneta americana reveal a comprehensive cockroach allergen profile.</title>
        <authorList>
            <person name="Wang L."/>
            <person name="Xiong Q."/>
            <person name="Saelim N."/>
            <person name="Wang L."/>
            <person name="Nong W."/>
            <person name="Wan A.T."/>
            <person name="Shi M."/>
            <person name="Liu X."/>
            <person name="Cao Q."/>
            <person name="Hui J.H.L."/>
            <person name="Sookrung N."/>
            <person name="Leung T.F."/>
            <person name="Tungtrongchitr A."/>
            <person name="Tsui S.K.W."/>
        </authorList>
    </citation>
    <scope>NUCLEOTIDE SEQUENCE [LARGE SCALE GENOMIC DNA]</scope>
    <source>
        <strain evidence="1">PWHHKU_190912</strain>
    </source>
</reference>
<sequence length="125" mass="13820">MAGLCERGNEPADSLKVICWSEVVEVVRVSDADIKCKEMELRDLGFIRYSSGDVTWLPQGHDMMTCLSASDSRVPLVKLEQLSHIRRTLSMINVSNVTLSRGMMSSSDTREEEARIVGSAVAEAE</sequence>
<evidence type="ECO:0000313" key="2">
    <source>
        <dbReference type="Proteomes" id="UP001148838"/>
    </source>
</evidence>
<name>A0ABQ8T7Z0_PERAM</name>
<organism evidence="1 2">
    <name type="scientific">Periplaneta americana</name>
    <name type="common">American cockroach</name>
    <name type="synonym">Blatta americana</name>
    <dbReference type="NCBI Taxonomy" id="6978"/>
    <lineage>
        <taxon>Eukaryota</taxon>
        <taxon>Metazoa</taxon>
        <taxon>Ecdysozoa</taxon>
        <taxon>Arthropoda</taxon>
        <taxon>Hexapoda</taxon>
        <taxon>Insecta</taxon>
        <taxon>Pterygota</taxon>
        <taxon>Neoptera</taxon>
        <taxon>Polyneoptera</taxon>
        <taxon>Dictyoptera</taxon>
        <taxon>Blattodea</taxon>
        <taxon>Blattoidea</taxon>
        <taxon>Blattidae</taxon>
        <taxon>Blattinae</taxon>
        <taxon>Periplaneta</taxon>
    </lineage>
</organism>
<dbReference type="Proteomes" id="UP001148838">
    <property type="component" value="Unassembled WGS sequence"/>
</dbReference>
<evidence type="ECO:0000313" key="1">
    <source>
        <dbReference type="EMBL" id="KAJ4442631.1"/>
    </source>
</evidence>
<comment type="caution">
    <text evidence="1">The sequence shown here is derived from an EMBL/GenBank/DDBJ whole genome shotgun (WGS) entry which is preliminary data.</text>
</comment>